<dbReference type="PANTHER" id="PTHR30055">
    <property type="entry name" value="HTH-TYPE TRANSCRIPTIONAL REGULATOR RUTR"/>
    <property type="match status" value="1"/>
</dbReference>
<dbReference type="SUPFAM" id="SSF46689">
    <property type="entry name" value="Homeodomain-like"/>
    <property type="match status" value="1"/>
</dbReference>
<dbReference type="InterPro" id="IPR001647">
    <property type="entry name" value="HTH_TetR"/>
</dbReference>
<dbReference type="PRINTS" id="PR00455">
    <property type="entry name" value="HTHTETR"/>
</dbReference>
<dbReference type="EMBL" id="JABMCI010000044">
    <property type="protein sequence ID" value="NUU16316.1"/>
    <property type="molecule type" value="Genomic_DNA"/>
</dbReference>
<dbReference type="InterPro" id="IPR023772">
    <property type="entry name" value="DNA-bd_HTH_TetR-type_CS"/>
</dbReference>
<keyword evidence="3" id="KW-0804">Transcription</keyword>
<evidence type="ECO:0000259" key="5">
    <source>
        <dbReference type="PROSITE" id="PS50977"/>
    </source>
</evidence>
<dbReference type="InterPro" id="IPR009057">
    <property type="entry name" value="Homeodomain-like_sf"/>
</dbReference>
<gene>
    <name evidence="6" type="ORF">HP550_03515</name>
</gene>
<dbReference type="Proteomes" id="UP000565724">
    <property type="component" value="Unassembled WGS sequence"/>
</dbReference>
<keyword evidence="7" id="KW-1185">Reference proteome</keyword>
<dbReference type="PROSITE" id="PS50977">
    <property type="entry name" value="HTH_TETR_2"/>
    <property type="match status" value="1"/>
</dbReference>
<dbReference type="InterPro" id="IPR041347">
    <property type="entry name" value="MftR_C"/>
</dbReference>
<dbReference type="Pfam" id="PF00440">
    <property type="entry name" value="TetR_N"/>
    <property type="match status" value="1"/>
</dbReference>
<dbReference type="Gene3D" id="1.10.357.10">
    <property type="entry name" value="Tetracycline Repressor, domain 2"/>
    <property type="match status" value="1"/>
</dbReference>
<keyword evidence="2 4" id="KW-0238">DNA-binding</keyword>
<accession>A0A7Y5ZY71</accession>
<evidence type="ECO:0000313" key="6">
    <source>
        <dbReference type="EMBL" id="NUU16316.1"/>
    </source>
</evidence>
<dbReference type="PROSITE" id="PS01081">
    <property type="entry name" value="HTH_TETR_1"/>
    <property type="match status" value="1"/>
</dbReference>
<dbReference type="InterPro" id="IPR050109">
    <property type="entry name" value="HTH-type_TetR-like_transc_reg"/>
</dbReference>
<evidence type="ECO:0000256" key="2">
    <source>
        <dbReference type="ARBA" id="ARBA00023125"/>
    </source>
</evidence>
<comment type="caution">
    <text evidence="6">The sequence shown here is derived from an EMBL/GenBank/DDBJ whole genome shotgun (WGS) entry which is preliminary data.</text>
</comment>
<sequence length="187" mass="19843">MGRWEPDARGRLARVALELYAERGFEQTTVEDIAERAGVTERTFFRHFADKREVLFDGSGTLEHRLVDAIASAPAGLPPIEVIGRAFADAGAMLEERRDHARRRATVIAANPALQERELLKMAGLGSAATEALRARGVPDPAAALAAQAGVAVFGLGFERWVSGAPSTSLAAAIEGALVDLRAVVAS</sequence>
<feature type="domain" description="HTH tetR-type" evidence="5">
    <location>
        <begin position="6"/>
        <end position="66"/>
    </location>
</feature>
<name>A0A7Y5ZY71_9CELL</name>
<evidence type="ECO:0000256" key="3">
    <source>
        <dbReference type="ARBA" id="ARBA00023163"/>
    </source>
</evidence>
<evidence type="ECO:0000313" key="7">
    <source>
        <dbReference type="Proteomes" id="UP000565724"/>
    </source>
</evidence>
<reference evidence="6 7" key="1">
    <citation type="submission" date="2020-05" db="EMBL/GenBank/DDBJ databases">
        <title>Genome Sequencing of Type Strains.</title>
        <authorList>
            <person name="Lemaire J.F."/>
            <person name="Inderbitzin P."/>
            <person name="Gregorio O.A."/>
            <person name="Collins S.B."/>
            <person name="Wespe N."/>
            <person name="Knight-Connoni V."/>
        </authorList>
    </citation>
    <scope>NUCLEOTIDE SEQUENCE [LARGE SCALE GENOMIC DNA]</scope>
    <source>
        <strain evidence="6 7">ATCC 25174</strain>
    </source>
</reference>
<dbReference type="GO" id="GO:0000976">
    <property type="term" value="F:transcription cis-regulatory region binding"/>
    <property type="evidence" value="ECO:0007669"/>
    <property type="project" value="TreeGrafter"/>
</dbReference>
<evidence type="ECO:0000256" key="4">
    <source>
        <dbReference type="PROSITE-ProRule" id="PRU00335"/>
    </source>
</evidence>
<organism evidence="6 7">
    <name type="scientific">Cellulomonas humilata</name>
    <dbReference type="NCBI Taxonomy" id="144055"/>
    <lineage>
        <taxon>Bacteria</taxon>
        <taxon>Bacillati</taxon>
        <taxon>Actinomycetota</taxon>
        <taxon>Actinomycetes</taxon>
        <taxon>Micrococcales</taxon>
        <taxon>Cellulomonadaceae</taxon>
        <taxon>Cellulomonas</taxon>
    </lineage>
</organism>
<proteinExistence type="predicted"/>
<keyword evidence="1" id="KW-0805">Transcription regulation</keyword>
<dbReference type="RefSeq" id="WP_175346214.1">
    <property type="nucleotide sequence ID" value="NZ_JABMCI010000044.1"/>
</dbReference>
<feature type="DNA-binding region" description="H-T-H motif" evidence="4">
    <location>
        <begin position="29"/>
        <end position="48"/>
    </location>
</feature>
<evidence type="ECO:0000256" key="1">
    <source>
        <dbReference type="ARBA" id="ARBA00023015"/>
    </source>
</evidence>
<protein>
    <submittedName>
        <fullName evidence="6">TetR family transcriptional regulator</fullName>
    </submittedName>
</protein>
<dbReference type="PANTHER" id="PTHR30055:SF238">
    <property type="entry name" value="MYCOFACTOCIN BIOSYNTHESIS TRANSCRIPTIONAL REGULATOR MFTR-RELATED"/>
    <property type="match status" value="1"/>
</dbReference>
<dbReference type="GO" id="GO:0003700">
    <property type="term" value="F:DNA-binding transcription factor activity"/>
    <property type="evidence" value="ECO:0007669"/>
    <property type="project" value="TreeGrafter"/>
</dbReference>
<dbReference type="Pfam" id="PF17754">
    <property type="entry name" value="TetR_C_14"/>
    <property type="match status" value="1"/>
</dbReference>
<dbReference type="AlphaFoldDB" id="A0A7Y5ZY71"/>